<reference evidence="10" key="1">
    <citation type="journal article" date="2014" name="Science">
        <title>The coffee genome provides insight into the convergent evolution of caffeine biosynthesis.</title>
        <authorList>
            <person name="Denoeud F."/>
            <person name="Carretero-Paulet L."/>
            <person name="Dereeper A."/>
            <person name="Droc G."/>
            <person name="Guyot R."/>
            <person name="Pietrella M."/>
            <person name="Zheng C."/>
            <person name="Alberti A."/>
            <person name="Anthony F."/>
            <person name="Aprea G."/>
            <person name="Aury J.M."/>
            <person name="Bento P."/>
            <person name="Bernard M."/>
            <person name="Bocs S."/>
            <person name="Campa C."/>
            <person name="Cenci A."/>
            <person name="Combes M.C."/>
            <person name="Crouzillat D."/>
            <person name="Da Silva C."/>
            <person name="Daddiego L."/>
            <person name="De Bellis F."/>
            <person name="Dussert S."/>
            <person name="Garsmeur O."/>
            <person name="Gayraud T."/>
            <person name="Guignon V."/>
            <person name="Jahn K."/>
            <person name="Jamilloux V."/>
            <person name="Joet T."/>
            <person name="Labadie K."/>
            <person name="Lan T."/>
            <person name="Leclercq J."/>
            <person name="Lepelley M."/>
            <person name="Leroy T."/>
            <person name="Li L.T."/>
            <person name="Librado P."/>
            <person name="Lopez L."/>
            <person name="Munoz A."/>
            <person name="Noel B."/>
            <person name="Pallavicini A."/>
            <person name="Perrotta G."/>
            <person name="Poncet V."/>
            <person name="Pot D."/>
            <person name="Priyono X."/>
            <person name="Rigoreau M."/>
            <person name="Rouard M."/>
            <person name="Rozas J."/>
            <person name="Tranchant-Dubreuil C."/>
            <person name="VanBuren R."/>
            <person name="Zhang Q."/>
            <person name="Andrade A.C."/>
            <person name="Argout X."/>
            <person name="Bertrand B."/>
            <person name="de Kochko A."/>
            <person name="Graziosi G."/>
            <person name="Henry R.J."/>
            <person name="Jayarama X."/>
            <person name="Ming R."/>
            <person name="Nagai C."/>
            <person name="Rounsley S."/>
            <person name="Sankoff D."/>
            <person name="Giuliano G."/>
            <person name="Albert V.A."/>
            <person name="Wincker P."/>
            <person name="Lashermes P."/>
        </authorList>
    </citation>
    <scope>NUCLEOTIDE SEQUENCE [LARGE SCALE GENOMIC DNA]</scope>
    <source>
        <strain evidence="10">cv. DH200-94</strain>
    </source>
</reference>
<evidence type="ECO:0000259" key="8">
    <source>
        <dbReference type="Pfam" id="PF08263"/>
    </source>
</evidence>
<dbReference type="Proteomes" id="UP000295252">
    <property type="component" value="Chromosome III"/>
</dbReference>
<keyword evidence="5" id="KW-0472">Membrane</keyword>
<keyword evidence="2" id="KW-0433">Leucine-rich repeat</keyword>
<evidence type="ECO:0000256" key="5">
    <source>
        <dbReference type="ARBA" id="ARBA00023136"/>
    </source>
</evidence>
<dbReference type="FunFam" id="3.80.10.10:FF:000041">
    <property type="entry name" value="LRR receptor-like serine/threonine-protein kinase ERECTA"/>
    <property type="match status" value="1"/>
</dbReference>
<gene>
    <name evidence="9" type="ORF">GSCOC_T00033014001</name>
</gene>
<dbReference type="STRING" id="49390.A0A068URG5"/>
<evidence type="ECO:0000313" key="9">
    <source>
        <dbReference type="EMBL" id="CDP11031.1"/>
    </source>
</evidence>
<dbReference type="AlphaFoldDB" id="A0A068URG5"/>
<evidence type="ECO:0000256" key="6">
    <source>
        <dbReference type="ARBA" id="ARBA00023180"/>
    </source>
</evidence>
<organism evidence="9 10">
    <name type="scientific">Coffea canephora</name>
    <name type="common">Robusta coffee</name>
    <dbReference type="NCBI Taxonomy" id="49390"/>
    <lineage>
        <taxon>Eukaryota</taxon>
        <taxon>Viridiplantae</taxon>
        <taxon>Streptophyta</taxon>
        <taxon>Embryophyta</taxon>
        <taxon>Tracheophyta</taxon>
        <taxon>Spermatophyta</taxon>
        <taxon>Magnoliopsida</taxon>
        <taxon>eudicotyledons</taxon>
        <taxon>Gunneridae</taxon>
        <taxon>Pentapetalae</taxon>
        <taxon>asterids</taxon>
        <taxon>lamiids</taxon>
        <taxon>Gentianales</taxon>
        <taxon>Rubiaceae</taxon>
        <taxon>Ixoroideae</taxon>
        <taxon>Gardenieae complex</taxon>
        <taxon>Bertiereae - Coffeeae clade</taxon>
        <taxon>Coffeeae</taxon>
        <taxon>Coffea</taxon>
    </lineage>
</organism>
<dbReference type="GO" id="GO:0016020">
    <property type="term" value="C:membrane"/>
    <property type="evidence" value="ECO:0007669"/>
    <property type="project" value="UniProtKB-SubCell"/>
</dbReference>
<dbReference type="InterPro" id="IPR001611">
    <property type="entry name" value="Leu-rich_rpt"/>
</dbReference>
<dbReference type="Pfam" id="PF08263">
    <property type="entry name" value="LRRNT_2"/>
    <property type="match status" value="1"/>
</dbReference>
<dbReference type="PhylomeDB" id="A0A068URG5"/>
<evidence type="ECO:0000256" key="7">
    <source>
        <dbReference type="SAM" id="SignalP"/>
    </source>
</evidence>
<dbReference type="Pfam" id="PF00560">
    <property type="entry name" value="LRR_1"/>
    <property type="match status" value="4"/>
</dbReference>
<dbReference type="PANTHER" id="PTHR48060:SF21">
    <property type="entry name" value="L DOMAIN-LIKE PROTEIN"/>
    <property type="match status" value="1"/>
</dbReference>
<evidence type="ECO:0000256" key="4">
    <source>
        <dbReference type="ARBA" id="ARBA00022737"/>
    </source>
</evidence>
<protein>
    <recommendedName>
        <fullName evidence="8">Leucine-rich repeat-containing N-terminal plant-type domain-containing protein</fullName>
    </recommendedName>
</protein>
<keyword evidence="10" id="KW-1185">Reference proteome</keyword>
<dbReference type="InterPro" id="IPR013210">
    <property type="entry name" value="LRR_N_plant-typ"/>
</dbReference>
<feature type="signal peptide" evidence="7">
    <location>
        <begin position="1"/>
        <end position="22"/>
    </location>
</feature>
<name>A0A068URG5_COFCA</name>
<dbReference type="Gene3D" id="3.80.10.10">
    <property type="entry name" value="Ribonuclease Inhibitor"/>
    <property type="match status" value="2"/>
</dbReference>
<evidence type="ECO:0000256" key="3">
    <source>
        <dbReference type="ARBA" id="ARBA00022729"/>
    </source>
</evidence>
<keyword evidence="6" id="KW-0325">Glycoprotein</keyword>
<sequence>MQRTYFLVLGAIALHFVTTSSASISIANNHNNSASDLNALRAFKATIFDRQRIIPTNWSTSSSVCNWIGITCNARHHRVAAIDLSYMGIVGTIPPQLGNLSFLVRLNVMNNSFHEHLPTELSHRLTYINLEGNAFEGEPPSWLGGLTALQYSFRDNGFSEEFSALPKLTVLDIQHNQLVGPLPWDLFNLSSLQIIGFTNNSLWGYLPAHICNYLPQLQALYLSLNNFEGEIPSGIGECSRLQVLSLSSNKFRGHIPKGVWNLTTLTQIHLGGTDLTGKLPTSLCFEKFLLDISNDPFFLHSLFINEMFEILSHRNIDWISKSIVKPLTCYTNGLAGLMSRPGLMTMPNTQFCLISLEFRNTYMLYKYNYAMPLIIFIIML</sequence>
<dbReference type="EMBL" id="HG739134">
    <property type="protein sequence ID" value="CDP11031.1"/>
    <property type="molecule type" value="Genomic_DNA"/>
</dbReference>
<proteinExistence type="predicted"/>
<comment type="subcellular location">
    <subcellularLocation>
        <location evidence="1">Membrane</location>
    </subcellularLocation>
</comment>
<dbReference type="PANTHER" id="PTHR48060">
    <property type="entry name" value="DNA DAMAGE-REPAIR/TOLERATION PROTEIN DRT100"/>
    <property type="match status" value="1"/>
</dbReference>
<accession>A0A068URG5</accession>
<feature type="chain" id="PRO_5001655124" description="Leucine-rich repeat-containing N-terminal plant-type domain-containing protein" evidence="7">
    <location>
        <begin position="23"/>
        <end position="380"/>
    </location>
</feature>
<feature type="domain" description="Leucine-rich repeat-containing N-terminal plant-type" evidence="8">
    <location>
        <begin position="34"/>
        <end position="73"/>
    </location>
</feature>
<evidence type="ECO:0000256" key="1">
    <source>
        <dbReference type="ARBA" id="ARBA00004370"/>
    </source>
</evidence>
<dbReference type="InParanoid" id="A0A068URG5"/>
<keyword evidence="3 7" id="KW-0732">Signal</keyword>
<dbReference type="InterPro" id="IPR053211">
    <property type="entry name" value="DNA_repair-toleration"/>
</dbReference>
<keyword evidence="4" id="KW-0677">Repeat</keyword>
<evidence type="ECO:0000313" key="10">
    <source>
        <dbReference type="Proteomes" id="UP000295252"/>
    </source>
</evidence>
<dbReference type="Gramene" id="CDP11031">
    <property type="protein sequence ID" value="CDP11031"/>
    <property type="gene ID" value="GSCOC_T00033014001"/>
</dbReference>
<evidence type="ECO:0000256" key="2">
    <source>
        <dbReference type="ARBA" id="ARBA00022614"/>
    </source>
</evidence>
<dbReference type="InterPro" id="IPR032675">
    <property type="entry name" value="LRR_dom_sf"/>
</dbReference>
<dbReference type="SUPFAM" id="SSF52058">
    <property type="entry name" value="L domain-like"/>
    <property type="match status" value="1"/>
</dbReference>